<proteinExistence type="predicted"/>
<protein>
    <submittedName>
        <fullName evidence="7">O-antigen ligase family protein</fullName>
    </submittedName>
</protein>
<keyword evidence="4 5" id="KW-0472">Membrane</keyword>
<comment type="caution">
    <text evidence="7">The sequence shown here is derived from an EMBL/GenBank/DDBJ whole genome shotgun (WGS) entry which is preliminary data.</text>
</comment>
<dbReference type="EMBL" id="VJXY01000011">
    <property type="protein sequence ID" value="MBD6616569.1"/>
    <property type="molecule type" value="Genomic_DNA"/>
</dbReference>
<feature type="domain" description="O-antigen ligase-related" evidence="6">
    <location>
        <begin position="180"/>
        <end position="320"/>
    </location>
</feature>
<dbReference type="InterPro" id="IPR007016">
    <property type="entry name" value="O-antigen_ligase-rel_domated"/>
</dbReference>
<evidence type="ECO:0000256" key="1">
    <source>
        <dbReference type="ARBA" id="ARBA00004141"/>
    </source>
</evidence>
<organism evidence="7 8">
    <name type="scientific">Komarekiella delphini-convector SJRDD-AB1</name>
    <dbReference type="NCBI Taxonomy" id="2593771"/>
    <lineage>
        <taxon>Bacteria</taxon>
        <taxon>Bacillati</taxon>
        <taxon>Cyanobacteriota</taxon>
        <taxon>Cyanophyceae</taxon>
        <taxon>Nostocales</taxon>
        <taxon>Nostocaceae</taxon>
        <taxon>Komarekiella</taxon>
        <taxon>Komarekiella delphini-convector</taxon>
    </lineage>
</organism>
<keyword evidence="7" id="KW-0436">Ligase</keyword>
<dbReference type="GO" id="GO:0016020">
    <property type="term" value="C:membrane"/>
    <property type="evidence" value="ECO:0007669"/>
    <property type="project" value="UniProtKB-SubCell"/>
</dbReference>
<feature type="transmembrane region" description="Helical" evidence="5">
    <location>
        <begin position="82"/>
        <end position="102"/>
    </location>
</feature>
<feature type="transmembrane region" description="Helical" evidence="5">
    <location>
        <begin position="343"/>
        <end position="361"/>
    </location>
</feature>
<dbReference type="Pfam" id="PF04932">
    <property type="entry name" value="Wzy_C"/>
    <property type="match status" value="1"/>
</dbReference>
<dbReference type="PANTHER" id="PTHR37422:SF13">
    <property type="entry name" value="LIPOPOLYSACCHARIDE BIOSYNTHESIS PROTEIN PA4999-RELATED"/>
    <property type="match status" value="1"/>
</dbReference>
<dbReference type="PANTHER" id="PTHR37422">
    <property type="entry name" value="TEICHURONIC ACID BIOSYNTHESIS PROTEIN TUAE"/>
    <property type="match status" value="1"/>
</dbReference>
<comment type="subcellular location">
    <subcellularLocation>
        <location evidence="1">Membrane</location>
        <topology evidence="1">Multi-pass membrane protein</topology>
    </subcellularLocation>
</comment>
<evidence type="ECO:0000256" key="4">
    <source>
        <dbReference type="ARBA" id="ARBA00023136"/>
    </source>
</evidence>
<keyword evidence="8" id="KW-1185">Reference proteome</keyword>
<feature type="transmembrane region" description="Helical" evidence="5">
    <location>
        <begin position="367"/>
        <end position="386"/>
    </location>
</feature>
<feature type="transmembrane region" description="Helical" evidence="5">
    <location>
        <begin position="30"/>
        <end position="49"/>
    </location>
</feature>
<keyword evidence="3 5" id="KW-1133">Transmembrane helix</keyword>
<feature type="transmembrane region" description="Helical" evidence="5">
    <location>
        <begin position="56"/>
        <end position="76"/>
    </location>
</feature>
<evidence type="ECO:0000313" key="7">
    <source>
        <dbReference type="EMBL" id="MBD6616569.1"/>
    </source>
</evidence>
<feature type="transmembrane region" description="Helical" evidence="5">
    <location>
        <begin position="213"/>
        <end position="232"/>
    </location>
</feature>
<dbReference type="AlphaFoldDB" id="A0AA40SWY3"/>
<name>A0AA40SWY3_9NOST</name>
<evidence type="ECO:0000313" key="8">
    <source>
        <dbReference type="Proteomes" id="UP001165986"/>
    </source>
</evidence>
<accession>A0AA40SWY3</accession>
<evidence type="ECO:0000256" key="5">
    <source>
        <dbReference type="SAM" id="Phobius"/>
    </source>
</evidence>
<evidence type="ECO:0000256" key="3">
    <source>
        <dbReference type="ARBA" id="ARBA00022989"/>
    </source>
</evidence>
<sequence>MSFYQNILSITLFICGLTDFLRVFRLGGITALGILTLILAPTTWVLVFIRSKMPKVVLVAFWLVLFVIFALINWLWHYSTLSLVTTIQNLSLYIAFVGFVVLSTIQSNRTFDLPNYISQSFPTAIKISVGLYGLSLIINGPGASLIMGPRSFALFAIIGIAWCLAAWRYRLPGGLLWASFTIMAIALSFSRTALLIALILFPLSQISLKSLKGWVRMGLTVALIATVAYLAFTYVEPIRSRFTAVGDNATVGGVQINTSGRNVAWPVAYASAMESPWIGKGPSSVGIVLGERVGPAFIHPHNDYLRIFHDYGLIGLTFWLLGYSQLIIKTWQNWQWADQYDRANAHVHLAAFLALVAVSLSMISDNVIVYIFSMAPLGILVGASLGSGSRRKKMIKSTRELPSVSDSLEQLAVKP</sequence>
<dbReference type="Proteomes" id="UP001165986">
    <property type="component" value="Unassembled WGS sequence"/>
</dbReference>
<dbReference type="GO" id="GO:0016874">
    <property type="term" value="F:ligase activity"/>
    <property type="evidence" value="ECO:0007669"/>
    <property type="project" value="UniProtKB-KW"/>
</dbReference>
<dbReference type="InterPro" id="IPR051533">
    <property type="entry name" value="WaaL-like"/>
</dbReference>
<reference evidence="7" key="1">
    <citation type="submission" date="2019-07" db="EMBL/GenBank/DDBJ databases">
        <title>Toxilogical consequences of a new and cryptic species of cyanobacteria (Komarekiella delphini-convector) recovered from the epidermis of a bottlenose dolphin and 1500 ft. in the air.</title>
        <authorList>
            <person name="Brown A.O."/>
            <person name="Dvorak P."/>
            <person name="Villanueva C.D."/>
            <person name="Foss A.J."/>
            <person name="Garvey A.D."/>
            <person name="Gibson Q.A."/>
            <person name="Johansen J.R."/>
            <person name="Casamatta D.A."/>
        </authorList>
    </citation>
    <scope>NUCLEOTIDE SEQUENCE</scope>
    <source>
        <strain evidence="7">SJRDD-AB1</strain>
    </source>
</reference>
<dbReference type="RefSeq" id="WP_191757815.1">
    <property type="nucleotide sequence ID" value="NZ_VJXY01000011.1"/>
</dbReference>
<gene>
    <name evidence="7" type="ORF">FNW02_12175</name>
</gene>
<feature type="transmembrane region" description="Helical" evidence="5">
    <location>
        <begin position="152"/>
        <end position="169"/>
    </location>
</feature>
<evidence type="ECO:0000259" key="6">
    <source>
        <dbReference type="Pfam" id="PF04932"/>
    </source>
</evidence>
<evidence type="ECO:0000256" key="2">
    <source>
        <dbReference type="ARBA" id="ARBA00022692"/>
    </source>
</evidence>
<feature type="transmembrane region" description="Helical" evidence="5">
    <location>
        <begin position="175"/>
        <end position="201"/>
    </location>
</feature>
<keyword evidence="2 5" id="KW-0812">Transmembrane</keyword>